<dbReference type="PROSITE" id="PS50914">
    <property type="entry name" value="BON"/>
    <property type="match status" value="2"/>
</dbReference>
<reference evidence="3" key="1">
    <citation type="journal article" date="2018" name="Int. J. Syst. Evol. Microbiol.">
        <title>Neptunicella marina gen. nov., sp. nov., isolated from surface seawater.</title>
        <authorList>
            <person name="Liu X."/>
            <person name="Lai Q."/>
            <person name="Du Y."/>
            <person name="Zhang X."/>
            <person name="Liu Z."/>
            <person name="Sun F."/>
            <person name="Shao Z."/>
        </authorList>
    </citation>
    <scope>NUCLEOTIDE SEQUENCE</scope>
    <source>
        <strain evidence="3">S27-2</strain>
    </source>
</reference>
<dbReference type="PANTHER" id="PTHR34606:SF15">
    <property type="entry name" value="BON DOMAIN-CONTAINING PROTEIN"/>
    <property type="match status" value="1"/>
</dbReference>
<keyword evidence="4" id="KW-1185">Reference proteome</keyword>
<feature type="domain" description="BON" evidence="2">
    <location>
        <begin position="115"/>
        <end position="183"/>
    </location>
</feature>
<organism evidence="3 4">
    <name type="scientific">Neptunicella marina</name>
    <dbReference type="NCBI Taxonomy" id="2125989"/>
    <lineage>
        <taxon>Bacteria</taxon>
        <taxon>Pseudomonadati</taxon>
        <taxon>Pseudomonadota</taxon>
        <taxon>Gammaproteobacteria</taxon>
        <taxon>Alteromonadales</taxon>
        <taxon>Alteromonadaceae</taxon>
        <taxon>Neptunicella</taxon>
    </lineage>
</organism>
<evidence type="ECO:0000256" key="1">
    <source>
        <dbReference type="SAM" id="SignalP"/>
    </source>
</evidence>
<feature type="signal peptide" evidence="1">
    <location>
        <begin position="1"/>
        <end position="23"/>
    </location>
</feature>
<reference evidence="3" key="2">
    <citation type="submission" date="2020-08" db="EMBL/GenBank/DDBJ databases">
        <authorList>
            <person name="Lai Q."/>
        </authorList>
    </citation>
    <scope>NUCLEOTIDE SEQUENCE</scope>
    <source>
        <strain evidence="3">S27-2</strain>
    </source>
</reference>
<dbReference type="PANTHER" id="PTHR34606">
    <property type="entry name" value="BON DOMAIN-CONTAINING PROTEIN"/>
    <property type="match status" value="1"/>
</dbReference>
<dbReference type="InterPro" id="IPR051686">
    <property type="entry name" value="Lipoprotein_DolP"/>
</dbReference>
<name>A0A8J6M3F4_9ALTE</name>
<dbReference type="RefSeq" id="WP_186505809.1">
    <property type="nucleotide sequence ID" value="NZ_JACNEP010000003.1"/>
</dbReference>
<feature type="domain" description="BON" evidence="2">
    <location>
        <begin position="32"/>
        <end position="100"/>
    </location>
</feature>
<keyword evidence="1" id="KW-0732">Signal</keyword>
<dbReference type="Gene3D" id="3.30.1340.30">
    <property type="match status" value="2"/>
</dbReference>
<dbReference type="InterPro" id="IPR007055">
    <property type="entry name" value="BON_dom"/>
</dbReference>
<evidence type="ECO:0000313" key="4">
    <source>
        <dbReference type="Proteomes" id="UP000601768"/>
    </source>
</evidence>
<sequence length="183" mass="19593">MNRSIISVLVAASLTTVSATASADNSWKNEAKDAWIDGKAETTLLLNGNLNSFTINTDVKNGEVTLTGTVESDVDKALAEELVSSLDGVSDVDNQLTVKADKEQKKDSKIMKGLKDSKVETVVKTRLLFESEVSGLDIEVEAKDGVVTLSGKVETDAERDLAIAIAKNTNDVKRVNDELHVAS</sequence>
<accession>A0A8J6M3F4</accession>
<dbReference type="SMART" id="SM00749">
    <property type="entry name" value="BON"/>
    <property type="match status" value="2"/>
</dbReference>
<feature type="chain" id="PRO_5035277373" evidence="1">
    <location>
        <begin position="24"/>
        <end position="183"/>
    </location>
</feature>
<gene>
    <name evidence="3" type="ORF">H8B19_05575</name>
</gene>
<dbReference type="AlphaFoldDB" id="A0A8J6M3F4"/>
<evidence type="ECO:0000313" key="3">
    <source>
        <dbReference type="EMBL" id="MBC3765336.1"/>
    </source>
</evidence>
<evidence type="ECO:0000259" key="2">
    <source>
        <dbReference type="PROSITE" id="PS50914"/>
    </source>
</evidence>
<protein>
    <submittedName>
        <fullName evidence="3">BON domain-containing protein</fullName>
    </submittedName>
</protein>
<proteinExistence type="predicted"/>
<dbReference type="InterPro" id="IPR014004">
    <property type="entry name" value="Transpt-assoc_nodulatn_dom_bac"/>
</dbReference>
<dbReference type="EMBL" id="JACNEP010000003">
    <property type="protein sequence ID" value="MBC3765336.1"/>
    <property type="molecule type" value="Genomic_DNA"/>
</dbReference>
<dbReference type="Pfam" id="PF04972">
    <property type="entry name" value="BON"/>
    <property type="match status" value="2"/>
</dbReference>
<comment type="caution">
    <text evidence="3">The sequence shown here is derived from an EMBL/GenBank/DDBJ whole genome shotgun (WGS) entry which is preliminary data.</text>
</comment>
<dbReference type="Proteomes" id="UP000601768">
    <property type="component" value="Unassembled WGS sequence"/>
</dbReference>